<reference evidence="1" key="1">
    <citation type="submission" date="2023-02" db="EMBL/GenBank/DDBJ databases">
        <title>Colletotrichum kahawae CIFC_Que2 genome sequencing and assembly.</title>
        <authorList>
            <person name="Baroncelli R."/>
        </authorList>
    </citation>
    <scope>NUCLEOTIDE SEQUENCE</scope>
    <source>
        <strain evidence="1">CIFC_Que2</strain>
    </source>
</reference>
<organism evidence="1 2">
    <name type="scientific">Colletotrichum kahawae</name>
    <name type="common">Coffee berry disease fungus</name>
    <dbReference type="NCBI Taxonomy" id="34407"/>
    <lineage>
        <taxon>Eukaryota</taxon>
        <taxon>Fungi</taxon>
        <taxon>Dikarya</taxon>
        <taxon>Ascomycota</taxon>
        <taxon>Pezizomycotina</taxon>
        <taxon>Sordariomycetes</taxon>
        <taxon>Hypocreomycetidae</taxon>
        <taxon>Glomerellales</taxon>
        <taxon>Glomerellaceae</taxon>
        <taxon>Colletotrichum</taxon>
        <taxon>Colletotrichum gloeosporioides species complex</taxon>
    </lineage>
</organism>
<accession>A0AAE0D8E5</accession>
<proteinExistence type="predicted"/>
<evidence type="ECO:0000313" key="2">
    <source>
        <dbReference type="Proteomes" id="UP001281614"/>
    </source>
</evidence>
<gene>
    <name evidence="1" type="ORF">CKAH01_04344</name>
</gene>
<dbReference type="AlphaFoldDB" id="A0AAE0D8E5"/>
<evidence type="ECO:0000313" key="1">
    <source>
        <dbReference type="EMBL" id="KAK2770837.1"/>
    </source>
</evidence>
<dbReference type="Proteomes" id="UP001281614">
    <property type="component" value="Unassembled WGS sequence"/>
</dbReference>
<comment type="caution">
    <text evidence="1">The sequence shown here is derived from an EMBL/GenBank/DDBJ whole genome shotgun (WGS) entry which is preliminary data.</text>
</comment>
<dbReference type="EMBL" id="VYYT01000090">
    <property type="protein sequence ID" value="KAK2770837.1"/>
    <property type="molecule type" value="Genomic_DNA"/>
</dbReference>
<keyword evidence="2" id="KW-1185">Reference proteome</keyword>
<sequence length="122" mass="13087">MENDPAAVLTHDLGPGRSALKRSPLGSLRCLPPFKENSTLVGIRTGPLQVQQSPTLLGILSTSPHLMTDPPPDTLSLPRNAAAVFVFGIPICVSTCCCLHCRILPASTDGQDVFSRLDNQRR</sequence>
<protein>
    <submittedName>
        <fullName evidence="1">Uncharacterized protein</fullName>
    </submittedName>
</protein>
<name>A0AAE0D8E5_COLKA</name>